<evidence type="ECO:0008006" key="4">
    <source>
        <dbReference type="Google" id="ProtNLM"/>
    </source>
</evidence>
<dbReference type="AlphaFoldDB" id="A0A6P8AWR5"/>
<dbReference type="RefSeq" id="XP_030979309.1">
    <property type="nucleotide sequence ID" value="XM_031128605.1"/>
</dbReference>
<organism evidence="2 3">
    <name type="scientific">Pyricularia grisea</name>
    <name type="common">Crabgrass-specific blast fungus</name>
    <name type="synonym">Magnaporthe grisea</name>
    <dbReference type="NCBI Taxonomy" id="148305"/>
    <lineage>
        <taxon>Eukaryota</taxon>
        <taxon>Fungi</taxon>
        <taxon>Dikarya</taxon>
        <taxon>Ascomycota</taxon>
        <taxon>Pezizomycotina</taxon>
        <taxon>Sordariomycetes</taxon>
        <taxon>Sordariomycetidae</taxon>
        <taxon>Magnaporthales</taxon>
        <taxon>Pyriculariaceae</taxon>
        <taxon>Pyricularia</taxon>
    </lineage>
</organism>
<gene>
    <name evidence="3" type="ORF">PgNI_08610</name>
</gene>
<name>A0A6P8AWR5_PYRGI</name>
<feature type="compositionally biased region" description="Basic residues" evidence="1">
    <location>
        <begin position="116"/>
        <end position="125"/>
    </location>
</feature>
<reference evidence="2 3" key="1">
    <citation type="journal article" date="2019" name="Mol. Biol. Evol.">
        <title>Blast fungal genomes show frequent chromosomal changes, gene gains and losses, and effector gene turnover.</title>
        <authorList>
            <person name="Gomez Luciano L.B."/>
            <person name="Jason Tsai I."/>
            <person name="Chuma I."/>
            <person name="Tosa Y."/>
            <person name="Chen Y.H."/>
            <person name="Li J.Y."/>
            <person name="Li M.Y."/>
            <person name="Jade Lu M.Y."/>
            <person name="Nakayashiki H."/>
            <person name="Li W.H."/>
        </authorList>
    </citation>
    <scope>NUCLEOTIDE SEQUENCE [LARGE SCALE GENOMIC DNA]</scope>
    <source>
        <strain evidence="2 3">NI907</strain>
    </source>
</reference>
<keyword evidence="2" id="KW-1185">Reference proteome</keyword>
<dbReference type="KEGG" id="pgri:PgNI_08610"/>
<feature type="compositionally biased region" description="Basic and acidic residues" evidence="1">
    <location>
        <begin position="49"/>
        <end position="61"/>
    </location>
</feature>
<dbReference type="GeneID" id="41963513"/>
<dbReference type="PANTHER" id="PTHR36452">
    <property type="entry name" value="CHROMOSOME 12, WHOLE GENOME SHOTGUN SEQUENCE"/>
    <property type="match status" value="1"/>
</dbReference>
<feature type="compositionally biased region" description="Basic and acidic residues" evidence="1">
    <location>
        <begin position="131"/>
        <end position="140"/>
    </location>
</feature>
<feature type="region of interest" description="Disordered" evidence="1">
    <location>
        <begin position="407"/>
        <end position="436"/>
    </location>
</feature>
<evidence type="ECO:0000313" key="3">
    <source>
        <dbReference type="RefSeq" id="XP_030979309.1"/>
    </source>
</evidence>
<evidence type="ECO:0000256" key="1">
    <source>
        <dbReference type="SAM" id="MobiDB-lite"/>
    </source>
</evidence>
<dbReference type="InterPro" id="IPR012808">
    <property type="entry name" value="CHP02453"/>
</dbReference>
<sequence length="436" mass="49583">MAPRKRKAPATPKRPQPVSSSRRRSTRIGSSAEKSKYFESDSGSGSDSDDAHVAKRAKTGDGTKYSGRRGPKVESDASEDEYEAPDDDDDEEEDEEDAADEASGDGSEEEQDKLKPYKPVKKKGAKPPLKTGRDKDKNDFDKEDDSDEDNMVTFIPHVKLRELDGVEYADEKLHRNTLLFLKDLKANNVRSWLKSNDAEYRRSLTDWNSFIETLTPRIVDVDDTIPELPAKDIVFRIYRDIRFSKDPTPYKPHYSAVWSRAGRKGPYACYYLHCEPGGKSFVGGGLWHPEAESLRRLRASIDERPRRWRKALVEDDRLRRTFLPKSKKGDEKSIFKAFAVANANDALKKKPRDYPQDHRYIELLKLRNFTISKKIPDDVFTSDDGVDQLMEIFGDMVGYIAHLNSIVMPEDGDDDDDDDDDEDEDNANGEATDATD</sequence>
<reference evidence="3" key="2">
    <citation type="submission" date="2019-10" db="EMBL/GenBank/DDBJ databases">
        <authorList>
            <consortium name="NCBI Genome Project"/>
        </authorList>
    </citation>
    <scope>NUCLEOTIDE SEQUENCE</scope>
    <source>
        <strain evidence="3">NI907</strain>
    </source>
</reference>
<proteinExistence type="predicted"/>
<reference evidence="3" key="3">
    <citation type="submission" date="2025-08" db="UniProtKB">
        <authorList>
            <consortium name="RefSeq"/>
        </authorList>
    </citation>
    <scope>IDENTIFICATION</scope>
    <source>
        <strain evidence="3">NI907</strain>
    </source>
</reference>
<feature type="compositionally biased region" description="Acidic residues" evidence="1">
    <location>
        <begin position="76"/>
        <end position="111"/>
    </location>
</feature>
<evidence type="ECO:0000313" key="2">
    <source>
        <dbReference type="Proteomes" id="UP000515153"/>
    </source>
</evidence>
<dbReference type="Pfam" id="PF09365">
    <property type="entry name" value="DUF2461"/>
    <property type="match status" value="1"/>
</dbReference>
<protein>
    <recommendedName>
        <fullName evidence="4">DUF2461 domain-containing protein</fullName>
    </recommendedName>
</protein>
<accession>A0A6P8AWR5</accession>
<dbReference type="Proteomes" id="UP000515153">
    <property type="component" value="Chromosome V"/>
</dbReference>
<dbReference type="PANTHER" id="PTHR36452:SF1">
    <property type="entry name" value="DUF2461 DOMAIN-CONTAINING PROTEIN"/>
    <property type="match status" value="1"/>
</dbReference>
<feature type="region of interest" description="Disordered" evidence="1">
    <location>
        <begin position="1"/>
        <end position="148"/>
    </location>
</feature>
<dbReference type="NCBIfam" id="TIGR02453">
    <property type="entry name" value="TIGR02453 family protein"/>
    <property type="match status" value="1"/>
</dbReference>
<feature type="compositionally biased region" description="Acidic residues" evidence="1">
    <location>
        <begin position="410"/>
        <end position="436"/>
    </location>
</feature>